<dbReference type="EMBL" id="SRLO01000006">
    <property type="protein sequence ID" value="TNN88290.1"/>
    <property type="molecule type" value="Genomic_DNA"/>
</dbReference>
<keyword evidence="7" id="KW-1185">Reference proteome</keyword>
<dbReference type="OrthoDB" id="2914378at2759"/>
<dbReference type="Gene3D" id="1.10.510.10">
    <property type="entry name" value="Transferase(Phosphotransferase) domain 1"/>
    <property type="match status" value="1"/>
</dbReference>
<dbReference type="GO" id="GO:0035556">
    <property type="term" value="P:intracellular signal transduction"/>
    <property type="evidence" value="ECO:0007669"/>
    <property type="project" value="TreeGrafter"/>
</dbReference>
<evidence type="ECO:0000256" key="1">
    <source>
        <dbReference type="ARBA" id="ARBA00001946"/>
    </source>
</evidence>
<dbReference type="GO" id="GO:0010820">
    <property type="term" value="P:positive regulation of T cell chemotaxis"/>
    <property type="evidence" value="ECO:0007669"/>
    <property type="project" value="TreeGrafter"/>
</dbReference>
<keyword evidence="5" id="KW-0067">ATP-binding</keyword>
<accession>A0A4Z2JDP0</accession>
<dbReference type="AlphaFoldDB" id="A0A4Z2JDP0"/>
<comment type="cofactor">
    <cofactor evidence="1">
        <name>Mg(2+)</name>
        <dbReference type="ChEBI" id="CHEBI:18420"/>
    </cofactor>
</comment>
<keyword evidence="2" id="KW-0723">Serine/threonine-protein kinase</keyword>
<evidence type="ECO:0000313" key="6">
    <source>
        <dbReference type="EMBL" id="TNN88290.1"/>
    </source>
</evidence>
<dbReference type="SUPFAM" id="SSF56112">
    <property type="entry name" value="Protein kinase-like (PK-like)"/>
    <property type="match status" value="1"/>
</dbReference>
<dbReference type="PANTHER" id="PTHR48012">
    <property type="entry name" value="STERILE20-LIKE KINASE, ISOFORM B-RELATED"/>
    <property type="match status" value="1"/>
</dbReference>
<dbReference type="PANTHER" id="PTHR48012:SF1">
    <property type="entry name" value="SERINE_THREONINE-PROTEIN KINASE OSR1"/>
    <property type="match status" value="1"/>
</dbReference>
<keyword evidence="4 6" id="KW-0418">Kinase</keyword>
<dbReference type="GO" id="GO:0005829">
    <property type="term" value="C:cytosol"/>
    <property type="evidence" value="ECO:0007669"/>
    <property type="project" value="TreeGrafter"/>
</dbReference>
<proteinExistence type="predicted"/>
<sequence>MILGMPQQLPDGDGCALKSWDLACFQVDSDKEVSIRLSKEEGNRSVLDVIKHIISRGEHKSGVLDEPSIATVLKDVLEGLEYLHKNGQIHRGTHVGETCYMCK</sequence>
<name>A0A4Z2JDP0_9TELE</name>
<evidence type="ECO:0000256" key="2">
    <source>
        <dbReference type="ARBA" id="ARBA00022527"/>
    </source>
</evidence>
<dbReference type="GO" id="GO:0005524">
    <property type="term" value="F:ATP binding"/>
    <property type="evidence" value="ECO:0007669"/>
    <property type="project" value="UniProtKB-KW"/>
</dbReference>
<evidence type="ECO:0000313" key="7">
    <source>
        <dbReference type="Proteomes" id="UP000314294"/>
    </source>
</evidence>
<comment type="caution">
    <text evidence="6">The sequence shown here is derived from an EMBL/GenBank/DDBJ whole genome shotgun (WGS) entry which is preliminary data.</text>
</comment>
<dbReference type="InterPro" id="IPR050629">
    <property type="entry name" value="STE20/SPS1-PAK"/>
</dbReference>
<organism evidence="6 7">
    <name type="scientific">Liparis tanakae</name>
    <name type="common">Tanaka's snailfish</name>
    <dbReference type="NCBI Taxonomy" id="230148"/>
    <lineage>
        <taxon>Eukaryota</taxon>
        <taxon>Metazoa</taxon>
        <taxon>Chordata</taxon>
        <taxon>Craniata</taxon>
        <taxon>Vertebrata</taxon>
        <taxon>Euteleostomi</taxon>
        <taxon>Actinopterygii</taxon>
        <taxon>Neopterygii</taxon>
        <taxon>Teleostei</taxon>
        <taxon>Neoteleostei</taxon>
        <taxon>Acanthomorphata</taxon>
        <taxon>Eupercaria</taxon>
        <taxon>Perciformes</taxon>
        <taxon>Cottioidei</taxon>
        <taxon>Cottales</taxon>
        <taxon>Liparidae</taxon>
        <taxon>Liparis</taxon>
    </lineage>
</organism>
<keyword evidence="3" id="KW-0547">Nucleotide-binding</keyword>
<evidence type="ECO:0000256" key="5">
    <source>
        <dbReference type="ARBA" id="ARBA00022840"/>
    </source>
</evidence>
<dbReference type="InterPro" id="IPR011009">
    <property type="entry name" value="Kinase-like_dom_sf"/>
</dbReference>
<evidence type="ECO:0000256" key="4">
    <source>
        <dbReference type="ARBA" id="ARBA00022777"/>
    </source>
</evidence>
<dbReference type="Proteomes" id="UP000314294">
    <property type="component" value="Unassembled WGS sequence"/>
</dbReference>
<keyword evidence="4 6" id="KW-0808">Transferase</keyword>
<gene>
    <name evidence="6" type="primary">Oxsr1_1</name>
    <name evidence="6" type="ORF">EYF80_001506</name>
</gene>
<dbReference type="GO" id="GO:0004674">
    <property type="term" value="F:protein serine/threonine kinase activity"/>
    <property type="evidence" value="ECO:0007669"/>
    <property type="project" value="UniProtKB-KW"/>
</dbReference>
<evidence type="ECO:0000256" key="3">
    <source>
        <dbReference type="ARBA" id="ARBA00022741"/>
    </source>
</evidence>
<protein>
    <submittedName>
        <fullName evidence="6">Serine/threonine-protein kinase OSR1</fullName>
    </submittedName>
</protein>
<reference evidence="6 7" key="1">
    <citation type="submission" date="2019-03" db="EMBL/GenBank/DDBJ databases">
        <title>First draft genome of Liparis tanakae, snailfish: a comprehensive survey of snailfish specific genes.</title>
        <authorList>
            <person name="Kim W."/>
            <person name="Song I."/>
            <person name="Jeong J.-H."/>
            <person name="Kim D."/>
            <person name="Kim S."/>
            <person name="Ryu S."/>
            <person name="Song J.Y."/>
            <person name="Lee S.K."/>
        </authorList>
    </citation>
    <scope>NUCLEOTIDE SEQUENCE [LARGE SCALE GENOMIC DNA]</scope>
    <source>
        <tissue evidence="6">Muscle</tissue>
    </source>
</reference>